<comment type="caution">
    <text evidence="13">The sequence shown here is derived from an EMBL/GenBank/DDBJ whole genome shotgun (WGS) entry which is preliminary data.</text>
</comment>
<dbReference type="Proteomes" id="UP001162164">
    <property type="component" value="Unassembled WGS sequence"/>
</dbReference>
<keyword evidence="9" id="KW-1015">Disulfide bond</keyword>
<dbReference type="PANTHER" id="PTHR11923">
    <property type="entry name" value="SCAVENGER RECEPTOR CLASS B TYPE-1 SR-B1"/>
    <property type="match status" value="1"/>
</dbReference>
<keyword evidence="11" id="KW-0325">Glycoprotein</keyword>
<evidence type="ECO:0000256" key="4">
    <source>
        <dbReference type="ARBA" id="ARBA00022606"/>
    </source>
</evidence>
<evidence type="ECO:0000256" key="8">
    <source>
        <dbReference type="ARBA" id="ARBA00023136"/>
    </source>
</evidence>
<dbReference type="Pfam" id="PF01130">
    <property type="entry name" value="CD36"/>
    <property type="match status" value="1"/>
</dbReference>
<evidence type="ECO:0000256" key="1">
    <source>
        <dbReference type="ARBA" id="ARBA00004651"/>
    </source>
</evidence>
<keyword evidence="5 12" id="KW-0812">Transmembrane</keyword>
<evidence type="ECO:0000256" key="2">
    <source>
        <dbReference type="ARBA" id="ARBA00010532"/>
    </source>
</evidence>
<keyword evidence="14" id="KW-1185">Reference proteome</keyword>
<sequence>MLHSHKLILVGGIVLVISVITGFAVFEQLLNFGVRDGKQTALRKRNEIRRIYLKMPIPLDFRIYFFNVSNPMDVQEGKIPILKEVGPYCYEYGLTTPYRSNNKYLVDEAEQVGFQWALFTYFNQAASILHHLYLVLRISAPHCPGKWSYASSSISHLVQGSIDPDRASSTCLPFTGTPVCSGTGNLFLPGQLLQSISATFEQVQISFIGHKWPARLPCCLNK</sequence>
<protein>
    <submittedName>
        <fullName evidence="13">Uncharacterized protein</fullName>
    </submittedName>
</protein>
<evidence type="ECO:0000313" key="14">
    <source>
        <dbReference type="Proteomes" id="UP001162164"/>
    </source>
</evidence>
<dbReference type="PANTHER" id="PTHR11923:SF69">
    <property type="entry name" value="SENSORY NEURON MEMBRANE PROTEIN 1"/>
    <property type="match status" value="1"/>
</dbReference>
<evidence type="ECO:0000256" key="6">
    <source>
        <dbReference type="ARBA" id="ARBA00022725"/>
    </source>
</evidence>
<accession>A0ABQ9J2K1</accession>
<keyword evidence="8 12" id="KW-0472">Membrane</keyword>
<keyword evidence="4" id="KW-0716">Sensory transduction</keyword>
<evidence type="ECO:0000256" key="11">
    <source>
        <dbReference type="ARBA" id="ARBA00023180"/>
    </source>
</evidence>
<evidence type="ECO:0000256" key="12">
    <source>
        <dbReference type="SAM" id="Phobius"/>
    </source>
</evidence>
<evidence type="ECO:0000256" key="10">
    <source>
        <dbReference type="ARBA" id="ARBA00023170"/>
    </source>
</evidence>
<proteinExistence type="inferred from homology"/>
<keyword evidence="7 12" id="KW-1133">Transmembrane helix</keyword>
<evidence type="ECO:0000313" key="13">
    <source>
        <dbReference type="EMBL" id="KAJ8971697.1"/>
    </source>
</evidence>
<evidence type="ECO:0000256" key="7">
    <source>
        <dbReference type="ARBA" id="ARBA00022989"/>
    </source>
</evidence>
<feature type="transmembrane region" description="Helical" evidence="12">
    <location>
        <begin position="7"/>
        <end position="26"/>
    </location>
</feature>
<organism evidence="13 14">
    <name type="scientific">Molorchus minor</name>
    <dbReference type="NCBI Taxonomy" id="1323400"/>
    <lineage>
        <taxon>Eukaryota</taxon>
        <taxon>Metazoa</taxon>
        <taxon>Ecdysozoa</taxon>
        <taxon>Arthropoda</taxon>
        <taxon>Hexapoda</taxon>
        <taxon>Insecta</taxon>
        <taxon>Pterygota</taxon>
        <taxon>Neoptera</taxon>
        <taxon>Endopterygota</taxon>
        <taxon>Coleoptera</taxon>
        <taxon>Polyphaga</taxon>
        <taxon>Cucujiformia</taxon>
        <taxon>Chrysomeloidea</taxon>
        <taxon>Cerambycidae</taxon>
        <taxon>Lamiinae</taxon>
        <taxon>Monochamini</taxon>
        <taxon>Molorchus</taxon>
    </lineage>
</organism>
<keyword evidence="6" id="KW-0552">Olfaction</keyword>
<gene>
    <name evidence="13" type="ORF">NQ317_014680</name>
</gene>
<keyword evidence="3" id="KW-1003">Cell membrane</keyword>
<dbReference type="PRINTS" id="PR01609">
    <property type="entry name" value="CD36FAMILY"/>
</dbReference>
<evidence type="ECO:0000256" key="9">
    <source>
        <dbReference type="ARBA" id="ARBA00023157"/>
    </source>
</evidence>
<comment type="subcellular location">
    <subcellularLocation>
        <location evidence="1">Cell membrane</location>
        <topology evidence="1">Multi-pass membrane protein</topology>
    </subcellularLocation>
</comment>
<keyword evidence="10" id="KW-0675">Receptor</keyword>
<dbReference type="InterPro" id="IPR002159">
    <property type="entry name" value="CD36_fam"/>
</dbReference>
<dbReference type="EMBL" id="JAPWTJ010001444">
    <property type="protein sequence ID" value="KAJ8971697.1"/>
    <property type="molecule type" value="Genomic_DNA"/>
</dbReference>
<name>A0ABQ9J2K1_9CUCU</name>
<reference evidence="13" key="1">
    <citation type="journal article" date="2023" name="Insect Mol. Biol.">
        <title>Genome sequencing provides insights into the evolution of gene families encoding plant cell wall-degrading enzymes in longhorned beetles.</title>
        <authorList>
            <person name="Shin N.R."/>
            <person name="Okamura Y."/>
            <person name="Kirsch R."/>
            <person name="Pauchet Y."/>
        </authorList>
    </citation>
    <scope>NUCLEOTIDE SEQUENCE</scope>
    <source>
        <strain evidence="13">MMC_N1</strain>
    </source>
</reference>
<evidence type="ECO:0000256" key="5">
    <source>
        <dbReference type="ARBA" id="ARBA00022692"/>
    </source>
</evidence>
<comment type="similarity">
    <text evidence="2">Belongs to the CD36 family.</text>
</comment>
<evidence type="ECO:0000256" key="3">
    <source>
        <dbReference type="ARBA" id="ARBA00022475"/>
    </source>
</evidence>